<organism evidence="3">
    <name type="scientific">Colwellia sp. C1</name>
    <dbReference type="NCBI Taxonomy" id="1737566"/>
    <lineage>
        <taxon>Bacteria</taxon>
        <taxon>Pseudomonadati</taxon>
        <taxon>Pseudomonadota</taxon>
        <taxon>Gammaproteobacteria</taxon>
        <taxon>Alteromonadales</taxon>
        <taxon>Colwelliaceae</taxon>
        <taxon>Colwellia</taxon>
    </lineage>
</organism>
<keyword evidence="2" id="KW-0812">Transmembrane</keyword>
<keyword evidence="2" id="KW-0472">Membrane</keyword>
<dbReference type="AlphaFoldDB" id="A0A0P0LXT4"/>
<protein>
    <submittedName>
        <fullName evidence="3">HemX</fullName>
    </submittedName>
</protein>
<evidence type="ECO:0000313" key="3">
    <source>
        <dbReference type="EMBL" id="ALK44331.1"/>
    </source>
</evidence>
<dbReference type="PANTHER" id="PTHR38043">
    <property type="entry name" value="PROTEIN HEMX"/>
    <property type="match status" value="1"/>
</dbReference>
<keyword evidence="2" id="KW-1133">Transmembrane helix</keyword>
<evidence type="ECO:0000256" key="1">
    <source>
        <dbReference type="SAM" id="MobiDB-lite"/>
    </source>
</evidence>
<dbReference type="PANTHER" id="PTHR38043:SF1">
    <property type="entry name" value="PROTEIN HEMX"/>
    <property type="match status" value="1"/>
</dbReference>
<dbReference type="Pfam" id="PF04375">
    <property type="entry name" value="HemX"/>
    <property type="match status" value="1"/>
</dbReference>
<reference evidence="3" key="1">
    <citation type="submission" date="2015-08" db="EMBL/GenBank/DDBJ databases">
        <title>Partial sequence of psychrophilic Colwellia sp.</title>
        <authorList>
            <person name="Pankowski J.A."/>
            <person name="Leong J.S."/>
            <person name="Nano F.E."/>
        </authorList>
    </citation>
    <scope>NUCLEOTIDE SEQUENCE</scope>
    <source>
        <strain evidence="3">C1</strain>
    </source>
</reference>
<feature type="transmembrane region" description="Helical" evidence="2">
    <location>
        <begin position="41"/>
        <end position="62"/>
    </location>
</feature>
<accession>A0A0P0LXT4</accession>
<name>A0A0P0LXT4_9GAMM</name>
<dbReference type="EMBL" id="KT428295">
    <property type="protein sequence ID" value="ALK44331.1"/>
    <property type="molecule type" value="Genomic_DNA"/>
</dbReference>
<evidence type="ECO:0000256" key="2">
    <source>
        <dbReference type="SAM" id="Phobius"/>
    </source>
</evidence>
<feature type="region of interest" description="Disordered" evidence="1">
    <location>
        <begin position="1"/>
        <end position="26"/>
    </location>
</feature>
<dbReference type="InterPro" id="IPR007470">
    <property type="entry name" value="HemX"/>
</dbReference>
<feature type="region of interest" description="Disordered" evidence="1">
    <location>
        <begin position="409"/>
        <end position="463"/>
    </location>
</feature>
<feature type="compositionally biased region" description="Basic and acidic residues" evidence="1">
    <location>
        <begin position="14"/>
        <end position="25"/>
    </location>
</feature>
<feature type="compositionally biased region" description="Basic and acidic residues" evidence="1">
    <location>
        <begin position="434"/>
        <end position="445"/>
    </location>
</feature>
<sequence>MTDKKTPLATEPTKNTDTKAAKATDPKISAKKTVDSNKNKISKLALIAIVIALGSTAGHYFWQQQQSQLLTLKLSEQIDNKNTATFNQYQAQMKQALINQQKTFAKQLQQITTQVNDNNQINDSNQAEMAKLNTAVSQLERKAKQSQPSDWLLHEAEYLIRIAARTLWLEHDTTAAIGLLKNADARLADLNDPAFLPVRELVYLDIKSLELMPTLQTDEIVLTLMAMNKQVAMLSLAMVDVGAETDTNHELSNDLNDWQANLTKTWEKFLDDFIRVRQRTGIIEPLISPEQQQHLKQNLNLKIQLAIWAASERKGDIYQKTLTDIKQWLTEFFDLEEITNQHFLTSLTHLQTQRVSYDYPSELSSLNAIRTALKNQTVKPVIVPSKLNGSPAKIADNTEDIMVEKQSDTIKANAKKSSPLPKAQNDAETILTEKQSDAVKTEPEKSLPVPKQQDVQPNVEGKI</sequence>
<proteinExistence type="predicted"/>